<reference evidence="4" key="1">
    <citation type="submission" date="2022-12" db="EMBL/GenBank/DDBJ databases">
        <title>Polyphasic identification of a Novel Hot-Spring Cyanobacterium Ocullathermofonsia sinensis gen nov. sp. nov. and Genomic Insights on its Adaptations to the Thermal Habitat.</title>
        <authorList>
            <person name="Daroch M."/>
            <person name="Tang J."/>
            <person name="Jiang Y."/>
        </authorList>
    </citation>
    <scope>NUCLEOTIDE SEQUENCE</scope>
    <source>
        <strain evidence="4">PKUAC-SCTA174</strain>
    </source>
</reference>
<dbReference type="RefSeq" id="WP_268608805.1">
    <property type="nucleotide sequence ID" value="NZ_CP113797.1"/>
</dbReference>
<keyword evidence="2" id="KW-0812">Transmembrane</keyword>
<protein>
    <submittedName>
        <fullName evidence="4">Sugar transferase</fullName>
    </submittedName>
</protein>
<sequence>MQVSNVMLTIAKISVPDIPLLPGDPQVSPLSGCKLKWKRQWLWVSPTQSNPTKTLPALQNEQWFKECLVHSPIRAVYLSPDLDEPTLKAWMNTCECAGKQAFLRLPSITLPQKRYRWAWWIKRSLDWVVASLLLLLLAPIMLLLALLIRLDSSGPILYRQWRVGRRGKLFRVLKFRSMIDGAEQLHHQVMGSQPGLHKLKSDPRVTRLGGWMRKYSLDELPQLINVLRGEMSLVGPRPWALYDAVRIPRKECSRLNALPGITGAWQISGRSKLFDLETVNYLDLEYLRNWTIQEDLRILLMTIPRVISGVNAY</sequence>
<dbReference type="NCBIfam" id="NF045514">
    <property type="entry name" value="glycotran_HepC"/>
    <property type="match status" value="1"/>
</dbReference>
<dbReference type="KEGG" id="tsin:OXH18_18600"/>
<evidence type="ECO:0000256" key="2">
    <source>
        <dbReference type="SAM" id="Phobius"/>
    </source>
</evidence>
<dbReference type="PANTHER" id="PTHR30576">
    <property type="entry name" value="COLANIC BIOSYNTHESIS UDP-GLUCOSE LIPID CARRIER TRANSFERASE"/>
    <property type="match status" value="1"/>
</dbReference>
<evidence type="ECO:0000313" key="5">
    <source>
        <dbReference type="Proteomes" id="UP001163152"/>
    </source>
</evidence>
<dbReference type="PANTHER" id="PTHR30576:SF10">
    <property type="entry name" value="SLL5057 PROTEIN"/>
    <property type="match status" value="1"/>
</dbReference>
<dbReference type="Pfam" id="PF02397">
    <property type="entry name" value="Bac_transf"/>
    <property type="match status" value="1"/>
</dbReference>
<dbReference type="AlphaFoldDB" id="A0A9E8ZD19"/>
<keyword evidence="4" id="KW-0808">Transferase</keyword>
<name>A0A9E8ZD19_9CYAN</name>
<feature type="transmembrane region" description="Helical" evidence="2">
    <location>
        <begin position="124"/>
        <end position="148"/>
    </location>
</feature>
<proteinExistence type="inferred from homology"/>
<gene>
    <name evidence="4" type="ORF">OXH18_18600</name>
</gene>
<accession>A0A9E8ZD19</accession>
<evidence type="ECO:0000259" key="3">
    <source>
        <dbReference type="Pfam" id="PF02397"/>
    </source>
</evidence>
<evidence type="ECO:0000313" key="4">
    <source>
        <dbReference type="EMBL" id="WAL59168.1"/>
    </source>
</evidence>
<keyword evidence="5" id="KW-1185">Reference proteome</keyword>
<evidence type="ECO:0000256" key="1">
    <source>
        <dbReference type="ARBA" id="ARBA00006464"/>
    </source>
</evidence>
<comment type="similarity">
    <text evidence="1">Belongs to the bacterial sugar transferase family.</text>
</comment>
<feature type="domain" description="Bacterial sugar transferase" evidence="3">
    <location>
        <begin position="122"/>
        <end position="307"/>
    </location>
</feature>
<dbReference type="Proteomes" id="UP001163152">
    <property type="component" value="Chromosome"/>
</dbReference>
<dbReference type="EMBL" id="CP113797">
    <property type="protein sequence ID" value="WAL59168.1"/>
    <property type="molecule type" value="Genomic_DNA"/>
</dbReference>
<organism evidence="4 5">
    <name type="scientific">Thermocoleostomius sinensis A174</name>
    <dbReference type="NCBI Taxonomy" id="2016057"/>
    <lineage>
        <taxon>Bacteria</taxon>
        <taxon>Bacillati</taxon>
        <taxon>Cyanobacteriota</taxon>
        <taxon>Cyanophyceae</taxon>
        <taxon>Oculatellales</taxon>
        <taxon>Oculatellaceae</taxon>
        <taxon>Thermocoleostomius</taxon>
    </lineage>
</organism>
<dbReference type="GO" id="GO:0016780">
    <property type="term" value="F:phosphotransferase activity, for other substituted phosphate groups"/>
    <property type="evidence" value="ECO:0007669"/>
    <property type="project" value="TreeGrafter"/>
</dbReference>
<dbReference type="InterPro" id="IPR003362">
    <property type="entry name" value="Bact_transf"/>
</dbReference>
<keyword evidence="2" id="KW-1133">Transmembrane helix</keyword>
<keyword evidence="2" id="KW-0472">Membrane</keyword>